<dbReference type="EMBL" id="CP119877">
    <property type="protein sequence ID" value="WFD34117.1"/>
    <property type="molecule type" value="Genomic_DNA"/>
</dbReference>
<feature type="compositionally biased region" description="Low complexity" evidence="1">
    <location>
        <begin position="10"/>
        <end position="25"/>
    </location>
</feature>
<evidence type="ECO:0000313" key="4">
    <source>
        <dbReference type="Proteomes" id="UP001219933"/>
    </source>
</evidence>
<dbReference type="GO" id="GO:1990380">
    <property type="term" value="F:K48-linked deubiquitinase activity"/>
    <property type="evidence" value="ECO:0007669"/>
    <property type="project" value="InterPro"/>
</dbReference>
<keyword evidence="4" id="KW-1185">Reference proteome</keyword>
<dbReference type="Pfam" id="PF04424">
    <property type="entry name" value="MINDY_DUB"/>
    <property type="match status" value="1"/>
</dbReference>
<accession>A0AAF0EWM4</accession>
<dbReference type="PANTHER" id="PTHR18063:SF6">
    <property type="entry name" value="UBIQUITIN CARBOXYL-TERMINAL HYDROLASE"/>
    <property type="match status" value="1"/>
</dbReference>
<dbReference type="InterPro" id="IPR007518">
    <property type="entry name" value="MINDY"/>
</dbReference>
<feature type="compositionally biased region" description="Low complexity" evidence="1">
    <location>
        <begin position="71"/>
        <end position="84"/>
    </location>
</feature>
<dbReference type="PANTHER" id="PTHR18063">
    <property type="entry name" value="NF-E2 INDUCIBLE PROTEIN"/>
    <property type="match status" value="1"/>
</dbReference>
<feature type="compositionally biased region" description="Polar residues" evidence="1">
    <location>
        <begin position="37"/>
        <end position="58"/>
    </location>
</feature>
<sequence length="539" mass="55724">MSASQTPSYGAGNAAPAATTAHGATSPFATPAVGAPQSPTAGSSTNNPFLKSPNTNAGVATPSLGPQATPLLGSQGASSLGSQATPLSPTSPLYSVPLGVPLGGGGSSVSAAPAQQGSFATSSAPAASVPATSPFATGSASAAAPTFAPAAVPASSSTFATGPAPVTTDADERLAQSLAVDQDDTTQWQLRDITWRGKVTKSIMQNENGPCSLIALCNVLLLQGRLTITPADRPAVSFSYLSERLADLVLEANSRVSSTNANMLPAVLATLPKMKEGFAVDVAFSGPRAFVAENGGGELALFELTGIPLVHGWLPDPSDAATYAAVTRSGTYNATALTVAQSQSLPAVSDEARVLNNFLINTATQLTPVGLAALTEAVMPGQLAVLFRNSHLSVIYHRLPSEGPTNSPQLFTLVTDESFMMEDAIVWESLTDIDGATSSYFNSKFEQVEVRDRDWVRQTRPDNGEDADYALALHLQNEERRRARAAVAARRTARQNAAQNHAPAEPSASEGAKSSKRGGGPLRGLRRRPDGSKKDCTIM</sequence>
<evidence type="ECO:0000256" key="1">
    <source>
        <dbReference type="SAM" id="MobiDB-lite"/>
    </source>
</evidence>
<evidence type="ECO:0000313" key="3">
    <source>
        <dbReference type="EMBL" id="WFD34117.1"/>
    </source>
</evidence>
<dbReference type="Proteomes" id="UP001219933">
    <property type="component" value="Chromosome 1"/>
</dbReference>
<name>A0AAF0EWM4_9BASI</name>
<proteinExistence type="predicted"/>
<dbReference type="GO" id="GO:0071108">
    <property type="term" value="P:protein K48-linked deubiquitination"/>
    <property type="evidence" value="ECO:0007669"/>
    <property type="project" value="TreeGrafter"/>
</dbReference>
<organism evidence="3 4">
    <name type="scientific">Malassezia cuniculi</name>
    <dbReference type="NCBI Taxonomy" id="948313"/>
    <lineage>
        <taxon>Eukaryota</taxon>
        <taxon>Fungi</taxon>
        <taxon>Dikarya</taxon>
        <taxon>Basidiomycota</taxon>
        <taxon>Ustilaginomycotina</taxon>
        <taxon>Malasseziomycetes</taxon>
        <taxon>Malasseziales</taxon>
        <taxon>Malasseziaceae</taxon>
        <taxon>Malassezia</taxon>
    </lineage>
</organism>
<reference evidence="3" key="1">
    <citation type="submission" date="2023-03" db="EMBL/GenBank/DDBJ databases">
        <title>Mating type loci evolution in Malassezia.</title>
        <authorList>
            <person name="Coelho M.A."/>
        </authorList>
    </citation>
    <scope>NUCLEOTIDE SEQUENCE</scope>
    <source>
        <strain evidence="3">CBS 11721</strain>
    </source>
</reference>
<feature type="compositionally biased region" description="Low complexity" evidence="1">
    <location>
        <begin position="488"/>
        <end position="498"/>
    </location>
</feature>
<protein>
    <recommendedName>
        <fullName evidence="2">MINDY deubiquitinase domain-containing protein</fullName>
    </recommendedName>
</protein>
<dbReference type="GO" id="GO:0004843">
    <property type="term" value="F:cysteine-type deubiquitinase activity"/>
    <property type="evidence" value="ECO:0007669"/>
    <property type="project" value="InterPro"/>
</dbReference>
<dbReference type="GO" id="GO:0016807">
    <property type="term" value="F:cysteine-type carboxypeptidase activity"/>
    <property type="evidence" value="ECO:0007669"/>
    <property type="project" value="TreeGrafter"/>
</dbReference>
<feature type="domain" description="MINDY deubiquitinase" evidence="2">
    <location>
        <begin position="187"/>
        <end position="445"/>
    </location>
</feature>
<gene>
    <name evidence="3" type="ORF">MCUN1_000949</name>
</gene>
<dbReference type="GO" id="GO:0071944">
    <property type="term" value="C:cell periphery"/>
    <property type="evidence" value="ECO:0007669"/>
    <property type="project" value="TreeGrafter"/>
</dbReference>
<feature type="region of interest" description="Disordered" evidence="1">
    <location>
        <begin position="1"/>
        <end position="88"/>
    </location>
</feature>
<dbReference type="InterPro" id="IPR033979">
    <property type="entry name" value="MINDY_domain"/>
</dbReference>
<dbReference type="AlphaFoldDB" id="A0AAF0EWM4"/>
<dbReference type="GO" id="GO:0005829">
    <property type="term" value="C:cytosol"/>
    <property type="evidence" value="ECO:0007669"/>
    <property type="project" value="TreeGrafter"/>
</dbReference>
<feature type="compositionally biased region" description="Basic and acidic residues" evidence="1">
    <location>
        <begin position="527"/>
        <end position="539"/>
    </location>
</feature>
<feature type="region of interest" description="Disordered" evidence="1">
    <location>
        <begin position="488"/>
        <end position="539"/>
    </location>
</feature>
<evidence type="ECO:0000259" key="2">
    <source>
        <dbReference type="Pfam" id="PF04424"/>
    </source>
</evidence>